<dbReference type="EMBL" id="RCSS01000814">
    <property type="protein sequence ID" value="RVD90663.1"/>
    <property type="molecule type" value="Genomic_DNA"/>
</dbReference>
<dbReference type="OrthoDB" id="2186070at2759"/>
<sequence>MSNENKSIFYLLTKGYSKKITSITNLNKHLLPMKYEAVLWYDKSVILLKDNTPSFKIENPVNITKAKQIINNILEDKLKDFCSETMEYLIRNNWVEKIGQEYFITKRFMVQFEDYLLKSGNFFRCRYCSFAVKSKSYHDFCNDKYMRGYKQRESSLK</sequence>
<dbReference type="AlphaFoldDB" id="A0A437AHJ4"/>
<dbReference type="Proteomes" id="UP000282876">
    <property type="component" value="Unassembled WGS sequence"/>
</dbReference>
<reference evidence="1 2" key="1">
    <citation type="submission" date="2018-10" db="EMBL/GenBank/DDBJ databases">
        <title>Draft genome sequence of the microsporidian Tubulinosema ratisbonensis.</title>
        <authorList>
            <person name="Polonais V."/>
            <person name="Peyretaillade E."/>
            <person name="Niehus S."/>
            <person name="Wawrzyniak I."/>
            <person name="Franchet A."/>
            <person name="Gaspin C."/>
            <person name="Reichstadt M."/>
            <person name="Belser C."/>
            <person name="Labadie K."/>
            <person name="Delbac F."/>
            <person name="Ferrandon D."/>
        </authorList>
    </citation>
    <scope>NUCLEOTIDE SEQUENCE [LARGE SCALE GENOMIC DNA]</scope>
    <source>
        <strain evidence="1 2">Franzen</strain>
    </source>
</reference>
<keyword evidence="2" id="KW-1185">Reference proteome</keyword>
<proteinExistence type="predicted"/>
<dbReference type="VEuPathDB" id="MicrosporidiaDB:TUBRATIS_29080"/>
<protein>
    <submittedName>
        <fullName evidence="1">Nucleolar protein 5A</fullName>
    </submittedName>
</protein>
<name>A0A437AHJ4_9MICR</name>
<organism evidence="1 2">
    <name type="scientific">Tubulinosema ratisbonensis</name>
    <dbReference type="NCBI Taxonomy" id="291195"/>
    <lineage>
        <taxon>Eukaryota</taxon>
        <taxon>Fungi</taxon>
        <taxon>Fungi incertae sedis</taxon>
        <taxon>Microsporidia</taxon>
        <taxon>Tubulinosematoidea</taxon>
        <taxon>Tubulinosematidae</taxon>
        <taxon>Tubulinosema</taxon>
    </lineage>
</organism>
<accession>A0A437AHJ4</accession>
<gene>
    <name evidence="1" type="ORF">TUBRATIS_29080</name>
</gene>
<comment type="caution">
    <text evidence="1">The sequence shown here is derived from an EMBL/GenBank/DDBJ whole genome shotgun (WGS) entry which is preliminary data.</text>
</comment>
<evidence type="ECO:0000313" key="1">
    <source>
        <dbReference type="EMBL" id="RVD90663.1"/>
    </source>
</evidence>
<evidence type="ECO:0000313" key="2">
    <source>
        <dbReference type="Proteomes" id="UP000282876"/>
    </source>
</evidence>